<dbReference type="InterPro" id="IPR036412">
    <property type="entry name" value="HAD-like_sf"/>
</dbReference>
<dbReference type="InterPro" id="IPR009206">
    <property type="entry name" value="Nucleotidase_putative"/>
</dbReference>
<keyword evidence="2 3" id="KW-0378">Hydrolase</keyword>
<reference evidence="4 5" key="1">
    <citation type="submission" date="2017-10" db="EMBL/GenBank/DDBJ databases">
        <title>Bacillus sp. nov., a halophilic bacterium isolated from a Yangshapao Lake.</title>
        <authorList>
            <person name="Wang H."/>
        </authorList>
    </citation>
    <scope>NUCLEOTIDE SEQUENCE [LARGE SCALE GENOMIC DNA]</scope>
    <source>
        <strain evidence="4 5">YSP-3</strain>
    </source>
</reference>
<dbReference type="GO" id="GO:0016787">
    <property type="term" value="F:hydrolase activity"/>
    <property type="evidence" value="ECO:0007669"/>
    <property type="project" value="UniProtKB-KW"/>
</dbReference>
<evidence type="ECO:0000256" key="1">
    <source>
        <dbReference type="ARBA" id="ARBA00009589"/>
    </source>
</evidence>
<dbReference type="PANTHER" id="PTHR35134">
    <property type="entry name" value="NUCLEOTIDASE YQFW-RELATED"/>
    <property type="match status" value="1"/>
</dbReference>
<dbReference type="AlphaFoldDB" id="A0A2W0HCR1"/>
<proteinExistence type="inferred from homology"/>
<evidence type="ECO:0000256" key="3">
    <source>
        <dbReference type="PIRNR" id="PIRNR021362"/>
    </source>
</evidence>
<evidence type="ECO:0000313" key="5">
    <source>
        <dbReference type="Proteomes" id="UP000248066"/>
    </source>
</evidence>
<dbReference type="EMBL" id="PDOF01000001">
    <property type="protein sequence ID" value="PYZ98651.1"/>
    <property type="molecule type" value="Genomic_DNA"/>
</dbReference>
<comment type="similarity">
    <text evidence="1 3">Belongs to the 5'(3')-deoxyribonucleotidase family.</text>
</comment>
<dbReference type="Gene3D" id="3.40.50.1000">
    <property type="entry name" value="HAD superfamily/HAD-like"/>
    <property type="match status" value="1"/>
</dbReference>
<dbReference type="PIRSF" id="PIRSF021362">
    <property type="entry name" value="UCP021362_HAD"/>
    <property type="match status" value="1"/>
</dbReference>
<dbReference type="SUPFAM" id="SSF56784">
    <property type="entry name" value="HAD-like"/>
    <property type="match status" value="1"/>
</dbReference>
<sequence>MTKNVYRFGIDIDGTITDPATFIPAINEHFERDLTLNDITEYDLSRVLGISGEDFWKWMQQHEGSLYASAALAAEAKKTLLEWERKHELFYISARNTRFTDLTKTWFDKHALPYHHIELLGKHDKIDAVKNHDVDAFFEDKHDNAVGIAEECSIPVVLMNTPYNQDPVPGLVHRVSSWAEARETVRRLFG</sequence>
<keyword evidence="5" id="KW-1185">Reference proteome</keyword>
<dbReference type="EC" id="3.1.3.-" evidence="3"/>
<dbReference type="OrthoDB" id="2471595at2"/>
<organism evidence="4 5">
    <name type="scientific">Alteribacter lacisalsi</name>
    <dbReference type="NCBI Taxonomy" id="2045244"/>
    <lineage>
        <taxon>Bacteria</taxon>
        <taxon>Bacillati</taxon>
        <taxon>Bacillota</taxon>
        <taxon>Bacilli</taxon>
        <taxon>Bacillales</taxon>
        <taxon>Bacillaceae</taxon>
        <taxon>Alteribacter</taxon>
    </lineage>
</organism>
<dbReference type="RefSeq" id="WP_110518715.1">
    <property type="nucleotide sequence ID" value="NZ_PDOF01000001.1"/>
</dbReference>
<comment type="caution">
    <text evidence="4">The sequence shown here is derived from an EMBL/GenBank/DDBJ whole genome shotgun (WGS) entry which is preliminary data.</text>
</comment>
<dbReference type="InterPro" id="IPR052419">
    <property type="entry name" value="5_3-deoxyribonucleotidase-like"/>
</dbReference>
<gene>
    <name evidence="4" type="ORF">CR205_08760</name>
</gene>
<name>A0A2W0HCR1_9BACI</name>
<accession>A0A2W0HCR1</accession>
<dbReference type="PANTHER" id="PTHR35134:SF2">
    <property type="entry name" value="NUCLEOTIDASE YQFW-RELATED"/>
    <property type="match status" value="1"/>
</dbReference>
<dbReference type="InterPro" id="IPR023214">
    <property type="entry name" value="HAD_sf"/>
</dbReference>
<protein>
    <recommendedName>
        <fullName evidence="3">Nucleotidase</fullName>
        <ecNumber evidence="3">3.1.3.-</ecNumber>
    </recommendedName>
</protein>
<dbReference type="Proteomes" id="UP000248066">
    <property type="component" value="Unassembled WGS sequence"/>
</dbReference>
<evidence type="ECO:0000313" key="4">
    <source>
        <dbReference type="EMBL" id="PYZ98651.1"/>
    </source>
</evidence>
<evidence type="ECO:0000256" key="2">
    <source>
        <dbReference type="ARBA" id="ARBA00022801"/>
    </source>
</evidence>